<sequence>MTILGLEKILLKSFASWEPIFLKDTKVVVDGNDLVGYLHDTFSTGSYGGENLLFYTVVRSFFLVLKYLNVEPYFILRGNCPINDNGLKYKQKRISALLSQMATASKLNAVDIMPLLLSLSAMDIFQDALNEFHWKCVRVKSFPTVICSAIAKILQCPVIGLSSDYFVLMSMNQNIFFNDLNPQPSFNPTYLTLRLSNINFRSVNDLSENSNTKVNTNDEGMLLFHKFIPKHSVLAKVSDFHMPLFVTLLGTDTVHSLRLPLELQEQLKASDLTPYNERRLSVLFEWFSQFQSNSIKPLEDIINCYSIEQHTSVIQDMIHSISRFICPLEETKNVISILFGKNHCNISQITHTTSELSLRFVERFQDVIDLLQGKNISYLWHEDYTRRWPLRLVDGLRNGTINPNSAIYSSHGVFLTTTVEDPECPFSIYESSFLIRRLRYQIYASLEYSLGMEDKLLGLNPDVTEYMRRNDKLVKYRIPVKTIPLDFSKVSTDEVIKDNLGFVSLPTNNLVPKFLYSLAVVLAFWFQQLKYTSIEIPSLFSESPVGLAVATCAVATIHNGDSSTNELCDFYHNLSKVATQPVISDNISTNFRPSVIHGFNAIQSTFISFKDIVTTLNCLVSENKQSDYFTFAQLWILFPSGKLVHFLATQLASLDPASRRYSTIRVWLPKLLFIKERNSSATLKLTKAMNTLINFINLCEMIRINLPSSLDSFYSIHELKSNCSMKITPVDLTLFKRNSTNRVDKSTDPQYPSRISRGYRGRNESFVRNKGLYYKPVYEDIMHSCRKELHLN</sequence>
<evidence type="ECO:0008006" key="4">
    <source>
        <dbReference type="Google" id="ProtNLM"/>
    </source>
</evidence>
<reference evidence="2" key="2">
    <citation type="journal article" date="2023" name="Infect Dis Poverty">
        <title>Chromosome-scale genome of the human blood fluke Schistosoma mekongi and its implications for public health.</title>
        <authorList>
            <person name="Zhou M."/>
            <person name="Xu L."/>
            <person name="Xu D."/>
            <person name="Chen W."/>
            <person name="Khan J."/>
            <person name="Hu Y."/>
            <person name="Huang H."/>
            <person name="Wei H."/>
            <person name="Zhang Y."/>
            <person name="Chusongsang P."/>
            <person name="Tanasarnprasert K."/>
            <person name="Hu X."/>
            <person name="Limpanont Y."/>
            <person name="Lv Z."/>
        </authorList>
    </citation>
    <scope>NUCLEOTIDE SEQUENCE</scope>
    <source>
        <strain evidence="2">LV_2022a</strain>
    </source>
</reference>
<dbReference type="InterPro" id="IPR026832">
    <property type="entry name" value="Asteroid"/>
</dbReference>
<accession>A0AAE1ZIN5</accession>
<dbReference type="AlphaFoldDB" id="A0AAE1ZIN5"/>
<protein>
    <recommendedName>
        <fullName evidence="4">Asteroid domain-containing protein</fullName>
    </recommendedName>
</protein>
<name>A0AAE1ZIN5_SCHME</name>
<comment type="caution">
    <text evidence="2">The sequence shown here is derived from an EMBL/GenBank/DDBJ whole genome shotgun (WGS) entry which is preliminary data.</text>
</comment>
<evidence type="ECO:0000313" key="2">
    <source>
        <dbReference type="EMBL" id="KAK4474951.1"/>
    </source>
</evidence>
<proteinExistence type="inferred from homology"/>
<dbReference type="SUPFAM" id="SSF88723">
    <property type="entry name" value="PIN domain-like"/>
    <property type="match status" value="1"/>
</dbReference>
<dbReference type="EMBL" id="JALJAT010000001">
    <property type="protein sequence ID" value="KAK4474951.1"/>
    <property type="molecule type" value="Genomic_DNA"/>
</dbReference>
<dbReference type="PANTHER" id="PTHR15665:SF1">
    <property type="entry name" value="PROTEIN ASTEROID HOMOLOG 1"/>
    <property type="match status" value="1"/>
</dbReference>
<dbReference type="Proteomes" id="UP001292079">
    <property type="component" value="Unassembled WGS sequence"/>
</dbReference>
<reference evidence="2" key="1">
    <citation type="submission" date="2022-04" db="EMBL/GenBank/DDBJ databases">
        <authorList>
            <person name="Xu L."/>
            <person name="Lv Z."/>
        </authorList>
    </citation>
    <scope>NUCLEOTIDE SEQUENCE</scope>
    <source>
        <strain evidence="2">LV_2022a</strain>
    </source>
</reference>
<evidence type="ECO:0000313" key="3">
    <source>
        <dbReference type="Proteomes" id="UP001292079"/>
    </source>
</evidence>
<dbReference type="PANTHER" id="PTHR15665">
    <property type="entry name" value="ASTEROID PROTEIN"/>
    <property type="match status" value="1"/>
</dbReference>
<keyword evidence="3" id="KW-1185">Reference proteome</keyword>
<dbReference type="InterPro" id="IPR029060">
    <property type="entry name" value="PIN-like_dom_sf"/>
</dbReference>
<evidence type="ECO:0000256" key="1">
    <source>
        <dbReference type="ARBA" id="ARBA00007398"/>
    </source>
</evidence>
<organism evidence="2 3">
    <name type="scientific">Schistosoma mekongi</name>
    <name type="common">Parasitic worm</name>
    <dbReference type="NCBI Taxonomy" id="38744"/>
    <lineage>
        <taxon>Eukaryota</taxon>
        <taxon>Metazoa</taxon>
        <taxon>Spiralia</taxon>
        <taxon>Lophotrochozoa</taxon>
        <taxon>Platyhelminthes</taxon>
        <taxon>Trematoda</taxon>
        <taxon>Digenea</taxon>
        <taxon>Strigeidida</taxon>
        <taxon>Schistosomatoidea</taxon>
        <taxon>Schistosomatidae</taxon>
        <taxon>Schistosoma</taxon>
    </lineage>
</organism>
<comment type="similarity">
    <text evidence="1">Belongs to the asteroid family.</text>
</comment>
<gene>
    <name evidence="2" type="ORF">MN116_002055</name>
</gene>